<dbReference type="AlphaFoldDB" id="A0A941ILR0"/>
<dbReference type="RefSeq" id="WP_212519003.1">
    <property type="nucleotide sequence ID" value="NZ_JAGSOH010000043.1"/>
</dbReference>
<feature type="transmembrane region" description="Helical" evidence="1">
    <location>
        <begin position="40"/>
        <end position="61"/>
    </location>
</feature>
<keyword evidence="1" id="KW-1133">Transmembrane helix</keyword>
<proteinExistence type="predicted"/>
<reference evidence="2" key="1">
    <citation type="submission" date="2021-04" db="EMBL/GenBank/DDBJ databases">
        <title>Genome based classification of Actinospica acidithermotolerans sp. nov., an actinobacterium isolated from an Indonesian hot spring.</title>
        <authorList>
            <person name="Kusuma A.B."/>
            <person name="Putra K.E."/>
            <person name="Nafisah S."/>
            <person name="Loh J."/>
            <person name="Nouioui I."/>
            <person name="Goodfellow M."/>
        </authorList>
    </citation>
    <scope>NUCLEOTIDE SEQUENCE</scope>
    <source>
        <strain evidence="2">MGRD01-02</strain>
    </source>
</reference>
<dbReference type="EMBL" id="JAGSOH010000043">
    <property type="protein sequence ID" value="MBR7827861.1"/>
    <property type="molecule type" value="Genomic_DNA"/>
</dbReference>
<evidence type="ECO:0000313" key="3">
    <source>
        <dbReference type="Proteomes" id="UP000676325"/>
    </source>
</evidence>
<sequence length="108" mass="11462">MTGDAKTEPHGLVHRLYQRVRFPPPVSDDLFSSRAQGASYLAAWGLTGVHIVLWILITAGVLASEALLIGTSLLSFIATCLLVGMVIATHRRLTGGRSPAQNGDAGRP</sequence>
<accession>A0A941ILR0</accession>
<name>A0A941ILR0_9ACTN</name>
<comment type="caution">
    <text evidence="2">The sequence shown here is derived from an EMBL/GenBank/DDBJ whole genome shotgun (WGS) entry which is preliminary data.</text>
</comment>
<dbReference type="Proteomes" id="UP000676325">
    <property type="component" value="Unassembled WGS sequence"/>
</dbReference>
<protein>
    <submittedName>
        <fullName evidence="2">Uncharacterized protein</fullName>
    </submittedName>
</protein>
<gene>
    <name evidence="2" type="ORF">KDK95_16195</name>
</gene>
<keyword evidence="3" id="KW-1185">Reference proteome</keyword>
<evidence type="ECO:0000256" key="1">
    <source>
        <dbReference type="SAM" id="Phobius"/>
    </source>
</evidence>
<keyword evidence="1" id="KW-0472">Membrane</keyword>
<keyword evidence="1" id="KW-0812">Transmembrane</keyword>
<organism evidence="2 3">
    <name type="scientific">Actinospica acidithermotolerans</name>
    <dbReference type="NCBI Taxonomy" id="2828514"/>
    <lineage>
        <taxon>Bacteria</taxon>
        <taxon>Bacillati</taxon>
        <taxon>Actinomycetota</taxon>
        <taxon>Actinomycetes</taxon>
        <taxon>Catenulisporales</taxon>
        <taxon>Actinospicaceae</taxon>
        <taxon>Actinospica</taxon>
    </lineage>
</organism>
<feature type="transmembrane region" description="Helical" evidence="1">
    <location>
        <begin position="67"/>
        <end position="88"/>
    </location>
</feature>
<evidence type="ECO:0000313" key="2">
    <source>
        <dbReference type="EMBL" id="MBR7827861.1"/>
    </source>
</evidence>